<keyword evidence="10" id="KW-1185">Reference proteome</keyword>
<comment type="subcellular location">
    <subcellularLocation>
        <location evidence="1">Cell membrane</location>
        <topology evidence="1">Multi-pass membrane protein</topology>
    </subcellularLocation>
</comment>
<name>A0A178HUN4_9HYPH</name>
<dbReference type="GO" id="GO:0005886">
    <property type="term" value="C:plasma membrane"/>
    <property type="evidence" value="ECO:0007669"/>
    <property type="project" value="UniProtKB-SubCell"/>
</dbReference>
<organism evidence="9 10">
    <name type="scientific">Devosia elaeis</name>
    <dbReference type="NCBI Taxonomy" id="1770058"/>
    <lineage>
        <taxon>Bacteria</taxon>
        <taxon>Pseudomonadati</taxon>
        <taxon>Pseudomonadota</taxon>
        <taxon>Alphaproteobacteria</taxon>
        <taxon>Hyphomicrobiales</taxon>
        <taxon>Devosiaceae</taxon>
        <taxon>Devosia</taxon>
    </lineage>
</organism>
<keyword evidence="5 8" id="KW-0812">Transmembrane</keyword>
<keyword evidence="6 8" id="KW-1133">Transmembrane helix</keyword>
<feature type="transmembrane region" description="Helical" evidence="8">
    <location>
        <begin position="57"/>
        <end position="81"/>
    </location>
</feature>
<evidence type="ECO:0000256" key="8">
    <source>
        <dbReference type="SAM" id="Phobius"/>
    </source>
</evidence>
<dbReference type="OrthoDB" id="5792512at2"/>
<protein>
    <recommendedName>
        <fullName evidence="11">AI-2E family transporter</fullName>
    </recommendedName>
</protein>
<evidence type="ECO:0000313" key="9">
    <source>
        <dbReference type="EMBL" id="OAM75708.1"/>
    </source>
</evidence>
<evidence type="ECO:0000256" key="6">
    <source>
        <dbReference type="ARBA" id="ARBA00022989"/>
    </source>
</evidence>
<keyword evidence="3" id="KW-0813">Transport</keyword>
<keyword evidence="7 8" id="KW-0472">Membrane</keyword>
<dbReference type="Proteomes" id="UP000078389">
    <property type="component" value="Unassembled WGS sequence"/>
</dbReference>
<dbReference type="AlphaFoldDB" id="A0A178HUN4"/>
<proteinExistence type="inferred from homology"/>
<dbReference type="GO" id="GO:0055085">
    <property type="term" value="P:transmembrane transport"/>
    <property type="evidence" value="ECO:0007669"/>
    <property type="project" value="TreeGrafter"/>
</dbReference>
<evidence type="ECO:0000256" key="4">
    <source>
        <dbReference type="ARBA" id="ARBA00022475"/>
    </source>
</evidence>
<dbReference type="RefSeq" id="WP_067458230.1">
    <property type="nucleotide sequence ID" value="NZ_LVVY01000106.1"/>
</dbReference>
<dbReference type="PANTHER" id="PTHR21716:SF53">
    <property type="entry name" value="PERMEASE PERM-RELATED"/>
    <property type="match status" value="1"/>
</dbReference>
<evidence type="ECO:0000256" key="5">
    <source>
        <dbReference type="ARBA" id="ARBA00022692"/>
    </source>
</evidence>
<gene>
    <name evidence="9" type="ORF">A3840_14435</name>
</gene>
<comment type="similarity">
    <text evidence="2">Belongs to the autoinducer-2 exporter (AI-2E) (TC 2.A.86) family.</text>
</comment>
<comment type="caution">
    <text evidence="9">The sequence shown here is derived from an EMBL/GenBank/DDBJ whole genome shotgun (WGS) entry which is preliminary data.</text>
</comment>
<feature type="transmembrane region" description="Helical" evidence="8">
    <location>
        <begin position="305"/>
        <end position="336"/>
    </location>
</feature>
<feature type="transmembrane region" description="Helical" evidence="8">
    <location>
        <begin position="7"/>
        <end position="23"/>
    </location>
</feature>
<dbReference type="Pfam" id="PF01594">
    <property type="entry name" value="AI-2E_transport"/>
    <property type="match status" value="1"/>
</dbReference>
<keyword evidence="4" id="KW-1003">Cell membrane</keyword>
<evidence type="ECO:0000256" key="7">
    <source>
        <dbReference type="ARBA" id="ARBA00023136"/>
    </source>
</evidence>
<evidence type="ECO:0008006" key="11">
    <source>
        <dbReference type="Google" id="ProtNLM"/>
    </source>
</evidence>
<evidence type="ECO:0000256" key="1">
    <source>
        <dbReference type="ARBA" id="ARBA00004651"/>
    </source>
</evidence>
<accession>A0A178HUN4</accession>
<feature type="transmembrane region" description="Helical" evidence="8">
    <location>
        <begin position="29"/>
        <end position="45"/>
    </location>
</feature>
<feature type="transmembrane region" description="Helical" evidence="8">
    <location>
        <begin position="269"/>
        <end position="285"/>
    </location>
</feature>
<feature type="transmembrane region" description="Helical" evidence="8">
    <location>
        <begin position="147"/>
        <end position="170"/>
    </location>
</feature>
<sequence>MMLRNQVLIWIGLLLALILVLWVFRGILLPFVVGAALAYLLNPLVNQLQKWRFNRVWATVVVLLCMMAIVVTLFSIFVPLIGQQIIGLIQRLPAYFSDLQQLATRYSPELNEWLGPERAAQVQVSINDLTRNALGFIATLPAELVNIGLTGAAVVGFTILSPVVAFYLLLDWEGMVRGIDGLLPQTHKAEIKGILRDIDRSMAGVIRGQGGVLLIDAAYYATALSLIGLNYGLAVGLIAGLMSFIPFAGFTLGLGLSVGIAIVQFAPNWWMVAGVASIFLFWQFIEGNVLYPKLVGSSININPVWMMFALLALGAVFGFVGLLLAVPMAAIASVLVRYGVRKYKESSLYLGSDDGKSSDDAAA</sequence>
<evidence type="ECO:0000313" key="10">
    <source>
        <dbReference type="Proteomes" id="UP000078389"/>
    </source>
</evidence>
<evidence type="ECO:0000256" key="3">
    <source>
        <dbReference type="ARBA" id="ARBA00022448"/>
    </source>
</evidence>
<dbReference type="STRING" id="1770058.A3840_14435"/>
<evidence type="ECO:0000256" key="2">
    <source>
        <dbReference type="ARBA" id="ARBA00009773"/>
    </source>
</evidence>
<dbReference type="InterPro" id="IPR002549">
    <property type="entry name" value="AI-2E-like"/>
</dbReference>
<feature type="transmembrane region" description="Helical" evidence="8">
    <location>
        <begin position="210"/>
        <end position="231"/>
    </location>
</feature>
<reference evidence="9 10" key="1">
    <citation type="submission" date="2016-03" db="EMBL/GenBank/DDBJ databases">
        <title>Genome sequencing of Devosia sp. S37.</title>
        <authorList>
            <person name="Mohd Nor M."/>
        </authorList>
    </citation>
    <scope>NUCLEOTIDE SEQUENCE [LARGE SCALE GENOMIC DNA]</scope>
    <source>
        <strain evidence="9 10">S37</strain>
    </source>
</reference>
<feature type="transmembrane region" description="Helical" evidence="8">
    <location>
        <begin position="237"/>
        <end position="262"/>
    </location>
</feature>
<dbReference type="EMBL" id="LVVY01000106">
    <property type="protein sequence ID" value="OAM75708.1"/>
    <property type="molecule type" value="Genomic_DNA"/>
</dbReference>
<dbReference type="PANTHER" id="PTHR21716">
    <property type="entry name" value="TRANSMEMBRANE PROTEIN"/>
    <property type="match status" value="1"/>
</dbReference>